<evidence type="ECO:0000313" key="2">
    <source>
        <dbReference type="EMBL" id="MFC3051753.1"/>
    </source>
</evidence>
<reference evidence="3" key="1">
    <citation type="journal article" date="2019" name="Int. J. Syst. Evol. Microbiol.">
        <title>The Global Catalogue of Microorganisms (GCM) 10K type strain sequencing project: providing services to taxonomists for standard genome sequencing and annotation.</title>
        <authorList>
            <consortium name="The Broad Institute Genomics Platform"/>
            <consortium name="The Broad Institute Genome Sequencing Center for Infectious Disease"/>
            <person name="Wu L."/>
            <person name="Ma J."/>
        </authorList>
    </citation>
    <scope>NUCLEOTIDE SEQUENCE [LARGE SCALE GENOMIC DNA]</scope>
    <source>
        <strain evidence="3">KCTC 62164</strain>
    </source>
</reference>
<dbReference type="EMBL" id="JBHRSL010000004">
    <property type="protein sequence ID" value="MFC3051753.1"/>
    <property type="molecule type" value="Genomic_DNA"/>
</dbReference>
<dbReference type="InterPro" id="IPR052342">
    <property type="entry name" value="MCH/BMMD"/>
</dbReference>
<dbReference type="SUPFAM" id="SSF54637">
    <property type="entry name" value="Thioesterase/thiol ester dehydrase-isomerase"/>
    <property type="match status" value="1"/>
</dbReference>
<accession>A0ABV7D3K6</accession>
<dbReference type="InterPro" id="IPR002539">
    <property type="entry name" value="MaoC-like_dom"/>
</dbReference>
<organism evidence="2 3">
    <name type="scientific">Kordiimonas pumila</name>
    <dbReference type="NCBI Taxonomy" id="2161677"/>
    <lineage>
        <taxon>Bacteria</taxon>
        <taxon>Pseudomonadati</taxon>
        <taxon>Pseudomonadota</taxon>
        <taxon>Alphaproteobacteria</taxon>
        <taxon>Kordiimonadales</taxon>
        <taxon>Kordiimonadaceae</taxon>
        <taxon>Kordiimonas</taxon>
    </lineage>
</organism>
<dbReference type="Proteomes" id="UP001595444">
    <property type="component" value="Unassembled WGS sequence"/>
</dbReference>
<dbReference type="Gene3D" id="3.10.129.10">
    <property type="entry name" value="Hotdog Thioesterase"/>
    <property type="match status" value="1"/>
</dbReference>
<sequence>MYKLFFEDLEVGREVTFGSYKVTKEEVIEFAQKYDPQYFHTDEELAKKSVFGGLCASGWHTSAMLMRMMVDRMADEGLAGLGSPGIDNLRWLKPVFPGDTLSATAKLLEKRDSKSRPELGLVKDHTTVFNDKGEKLMEVTSNYMVAKRPR</sequence>
<protein>
    <submittedName>
        <fullName evidence="2">MaoC family dehydratase</fullName>
    </submittedName>
</protein>
<dbReference type="PANTHER" id="PTHR43664:SF1">
    <property type="entry name" value="BETA-METHYLMALYL-COA DEHYDRATASE"/>
    <property type="match status" value="1"/>
</dbReference>
<dbReference type="RefSeq" id="WP_194215221.1">
    <property type="nucleotide sequence ID" value="NZ_CP061205.1"/>
</dbReference>
<gene>
    <name evidence="2" type="ORF">ACFOKA_07545</name>
</gene>
<dbReference type="InterPro" id="IPR029069">
    <property type="entry name" value="HotDog_dom_sf"/>
</dbReference>
<name>A0ABV7D3K6_9PROT</name>
<evidence type="ECO:0000259" key="1">
    <source>
        <dbReference type="Pfam" id="PF01575"/>
    </source>
</evidence>
<proteinExistence type="predicted"/>
<dbReference type="Pfam" id="PF01575">
    <property type="entry name" value="MaoC_dehydratas"/>
    <property type="match status" value="1"/>
</dbReference>
<comment type="caution">
    <text evidence="2">The sequence shown here is derived from an EMBL/GenBank/DDBJ whole genome shotgun (WGS) entry which is preliminary data.</text>
</comment>
<dbReference type="CDD" id="cd03454">
    <property type="entry name" value="YdeM"/>
    <property type="match status" value="1"/>
</dbReference>
<feature type="domain" description="MaoC-like" evidence="1">
    <location>
        <begin position="11"/>
        <end position="118"/>
    </location>
</feature>
<dbReference type="PANTHER" id="PTHR43664">
    <property type="entry name" value="MONOAMINE OXIDASE-RELATED"/>
    <property type="match status" value="1"/>
</dbReference>
<evidence type="ECO:0000313" key="3">
    <source>
        <dbReference type="Proteomes" id="UP001595444"/>
    </source>
</evidence>
<keyword evidence="3" id="KW-1185">Reference proteome</keyword>